<dbReference type="InterPro" id="IPR040256">
    <property type="entry name" value="At4g02000-like"/>
</dbReference>
<name>A0A699IPP7_TANCI</name>
<dbReference type="PANTHER" id="PTHR31286:SF99">
    <property type="entry name" value="DUF4283 DOMAIN-CONTAINING PROTEIN"/>
    <property type="match status" value="1"/>
</dbReference>
<evidence type="ECO:0000256" key="1">
    <source>
        <dbReference type="SAM" id="MobiDB-lite"/>
    </source>
</evidence>
<gene>
    <name evidence="2" type="ORF">Tci_545466</name>
</gene>
<organism evidence="2">
    <name type="scientific">Tanacetum cinerariifolium</name>
    <name type="common">Dalmatian daisy</name>
    <name type="synonym">Chrysanthemum cinerariifolium</name>
    <dbReference type="NCBI Taxonomy" id="118510"/>
    <lineage>
        <taxon>Eukaryota</taxon>
        <taxon>Viridiplantae</taxon>
        <taxon>Streptophyta</taxon>
        <taxon>Embryophyta</taxon>
        <taxon>Tracheophyta</taxon>
        <taxon>Spermatophyta</taxon>
        <taxon>Magnoliopsida</taxon>
        <taxon>eudicotyledons</taxon>
        <taxon>Gunneridae</taxon>
        <taxon>Pentapetalae</taxon>
        <taxon>asterids</taxon>
        <taxon>campanulids</taxon>
        <taxon>Asterales</taxon>
        <taxon>Asteraceae</taxon>
        <taxon>Asteroideae</taxon>
        <taxon>Anthemideae</taxon>
        <taxon>Anthemidinae</taxon>
        <taxon>Tanacetum</taxon>
    </lineage>
</organism>
<evidence type="ECO:0000313" key="2">
    <source>
        <dbReference type="EMBL" id="GEZ73493.1"/>
    </source>
</evidence>
<feature type="region of interest" description="Disordered" evidence="1">
    <location>
        <begin position="237"/>
        <end position="298"/>
    </location>
</feature>
<dbReference type="EMBL" id="BKCJ010316493">
    <property type="protein sequence ID" value="GEZ73493.1"/>
    <property type="molecule type" value="Genomic_DNA"/>
</dbReference>
<reference evidence="2" key="1">
    <citation type="journal article" date="2019" name="Sci. Rep.">
        <title>Draft genome of Tanacetum cinerariifolium, the natural source of mosquito coil.</title>
        <authorList>
            <person name="Yamashiro T."/>
            <person name="Shiraishi A."/>
            <person name="Satake H."/>
            <person name="Nakayama K."/>
        </authorList>
    </citation>
    <scope>NUCLEOTIDE SEQUENCE</scope>
</reference>
<feature type="compositionally biased region" description="Polar residues" evidence="1">
    <location>
        <begin position="260"/>
        <end position="270"/>
    </location>
</feature>
<comment type="caution">
    <text evidence="2">The sequence shown here is derived from an EMBL/GenBank/DDBJ whole genome shotgun (WGS) entry which is preliminary data.</text>
</comment>
<sequence length="391" mass="43838">MQVVSISMKPSSYAGVTSFIHSKQVVNSDVLLTKGMTEEMHKDVMDSMYTRRKRLTDENPSVASNVGNTTMDTVNPLDPGPWMIRNSLIILKKWSMDTILCKEELTRILVWVKIHDVPIQVFSEDSFSITTSQIGKPIMLDYYTTSMCIESWGISSFSYCLIEINADDVLKESLTIGVPLIEGTAFTIETVSIEYEWKPPRCDLCKIFGYVQYHCLKKVSITPAVVTFTVATPTVENTNDGFQTKGKNKKKQGKSKSTNGVQFSGHSIKQSVRYEPKATTSAPKKGATNVGNASKSSSMLKTTTTSTMQGNIPMSNPYFALDDESDEEVENVYDESADLFQSKKTDGSSFNISVLIYFTGKIKGLDNVQKLNTPYPWDWIRRIESLERQTR</sequence>
<proteinExistence type="predicted"/>
<dbReference type="PANTHER" id="PTHR31286">
    <property type="entry name" value="GLYCINE-RICH CELL WALL STRUCTURAL PROTEIN 1.8-LIKE"/>
    <property type="match status" value="1"/>
</dbReference>
<protein>
    <submittedName>
        <fullName evidence="2">Zinc knuckle CX2CX4HX4C</fullName>
    </submittedName>
</protein>
<dbReference type="AlphaFoldDB" id="A0A699IPP7"/>
<accession>A0A699IPP7</accession>